<feature type="domain" description="Isochorismatase-like" evidence="2">
    <location>
        <begin position="4"/>
        <end position="151"/>
    </location>
</feature>
<keyword evidence="1 3" id="KW-0378">Hydrolase</keyword>
<dbReference type="Gene3D" id="3.40.50.850">
    <property type="entry name" value="Isochorismatase-like"/>
    <property type="match status" value="1"/>
</dbReference>
<dbReference type="Proteomes" id="UP000541185">
    <property type="component" value="Unassembled WGS sequence"/>
</dbReference>
<dbReference type="SUPFAM" id="SSF52499">
    <property type="entry name" value="Isochorismatase-like hydrolases"/>
    <property type="match status" value="1"/>
</dbReference>
<reference evidence="3 4" key="1">
    <citation type="submission" date="2020-04" db="EMBL/GenBank/DDBJ databases">
        <title>Ramlibacter sp. G-1-2-2 isolated from soil.</title>
        <authorList>
            <person name="Dahal R.H."/>
        </authorList>
    </citation>
    <scope>NUCLEOTIDE SEQUENCE [LARGE SCALE GENOMIC DNA]</scope>
    <source>
        <strain evidence="3 4">G-1-2-2</strain>
    </source>
</reference>
<organism evidence="3 4">
    <name type="scientific">Ramlibacter agri</name>
    <dbReference type="NCBI Taxonomy" id="2728837"/>
    <lineage>
        <taxon>Bacteria</taxon>
        <taxon>Pseudomonadati</taxon>
        <taxon>Pseudomonadota</taxon>
        <taxon>Betaproteobacteria</taxon>
        <taxon>Burkholderiales</taxon>
        <taxon>Comamonadaceae</taxon>
        <taxon>Ramlibacter</taxon>
    </lineage>
</organism>
<comment type="caution">
    <text evidence="3">The sequence shown here is derived from an EMBL/GenBank/DDBJ whole genome shotgun (WGS) entry which is preliminary data.</text>
</comment>
<dbReference type="CDD" id="cd01014">
    <property type="entry name" value="nicotinamidase_related"/>
    <property type="match status" value="1"/>
</dbReference>
<dbReference type="EMBL" id="JABBFX010000001">
    <property type="protein sequence ID" value="NML44008.1"/>
    <property type="molecule type" value="Genomic_DNA"/>
</dbReference>
<dbReference type="PANTHER" id="PTHR43540:SF14">
    <property type="entry name" value="ISOCHORISMATASE"/>
    <property type="match status" value="1"/>
</dbReference>
<protein>
    <submittedName>
        <fullName evidence="3">Cysteine hydrolase</fullName>
    </submittedName>
</protein>
<evidence type="ECO:0000256" key="1">
    <source>
        <dbReference type="ARBA" id="ARBA00022801"/>
    </source>
</evidence>
<dbReference type="RefSeq" id="WP_169418177.1">
    <property type="nucleotide sequence ID" value="NZ_JABBFX010000001.1"/>
</dbReference>
<dbReference type="InterPro" id="IPR050272">
    <property type="entry name" value="Isochorismatase-like_hydrls"/>
</dbReference>
<sequence>MNLALLVIDVQRALFDATPRPFEADAVVARINGLSARARAGGVPVVFIQHETPGSALEFERDGWQLAQGLDVQPGDCFVRKTTADSFLRTNLGEMLRALGVTRLAVCGYASEFCVDTTVRRAAALGYAVTLAADAHTTHDKAHASGADIRRHENATLPEITSFGPAIRAITSAELEFGGVDHVRKPWL</sequence>
<evidence type="ECO:0000259" key="2">
    <source>
        <dbReference type="Pfam" id="PF00857"/>
    </source>
</evidence>
<dbReference type="InterPro" id="IPR000868">
    <property type="entry name" value="Isochorismatase-like_dom"/>
</dbReference>
<dbReference type="InterPro" id="IPR036380">
    <property type="entry name" value="Isochorismatase-like_sf"/>
</dbReference>
<keyword evidence="4" id="KW-1185">Reference proteome</keyword>
<dbReference type="GO" id="GO:0016787">
    <property type="term" value="F:hydrolase activity"/>
    <property type="evidence" value="ECO:0007669"/>
    <property type="project" value="UniProtKB-KW"/>
</dbReference>
<proteinExistence type="predicted"/>
<evidence type="ECO:0000313" key="3">
    <source>
        <dbReference type="EMBL" id="NML44008.1"/>
    </source>
</evidence>
<dbReference type="Pfam" id="PF00857">
    <property type="entry name" value="Isochorismatase"/>
    <property type="match status" value="1"/>
</dbReference>
<dbReference type="PANTHER" id="PTHR43540">
    <property type="entry name" value="PEROXYUREIDOACRYLATE/UREIDOACRYLATE AMIDOHYDROLASE-RELATED"/>
    <property type="match status" value="1"/>
</dbReference>
<dbReference type="AlphaFoldDB" id="A0A848H8M3"/>
<name>A0A848H8M3_9BURK</name>
<accession>A0A848H8M3</accession>
<gene>
    <name evidence="3" type="ORF">HHL11_09625</name>
</gene>
<evidence type="ECO:0000313" key="4">
    <source>
        <dbReference type="Proteomes" id="UP000541185"/>
    </source>
</evidence>